<accession>A0A7W9SPJ4</accession>
<comment type="caution">
    <text evidence="1">The sequence shown here is derived from an EMBL/GenBank/DDBJ whole genome shotgun (WGS) entry which is preliminary data.</text>
</comment>
<evidence type="ECO:0000313" key="2">
    <source>
        <dbReference type="Proteomes" id="UP000520814"/>
    </source>
</evidence>
<reference evidence="1 2" key="1">
    <citation type="submission" date="2020-08" db="EMBL/GenBank/DDBJ databases">
        <title>Genomic Encyclopedia of Type Strains, Phase IV (KMG-IV): sequencing the most valuable type-strain genomes for metagenomic binning, comparative biology and taxonomic classification.</title>
        <authorList>
            <person name="Goeker M."/>
        </authorList>
    </citation>
    <scope>NUCLEOTIDE SEQUENCE [LARGE SCALE GENOMIC DNA]</scope>
    <source>
        <strain evidence="1 2">DSM 23562</strain>
    </source>
</reference>
<organism evidence="1 2">
    <name type="scientific">Armatimonas rosea</name>
    <dbReference type="NCBI Taxonomy" id="685828"/>
    <lineage>
        <taxon>Bacteria</taxon>
        <taxon>Bacillati</taxon>
        <taxon>Armatimonadota</taxon>
        <taxon>Armatimonadia</taxon>
        <taxon>Armatimonadales</taxon>
        <taxon>Armatimonadaceae</taxon>
        <taxon>Armatimonas</taxon>
    </lineage>
</organism>
<sequence>MVLQQCDVFSEMGFQKTVHFERRQVQRGIRDQVVILALKFGRRFYEKGGDRVFFLGRRQLPQGIAPQLADRAQGTAVVVSADGSLITTFRNPDFSKTLRHRQ</sequence>
<evidence type="ECO:0008006" key="3">
    <source>
        <dbReference type="Google" id="ProtNLM"/>
    </source>
</evidence>
<dbReference type="RefSeq" id="WP_184195339.1">
    <property type="nucleotide sequence ID" value="NZ_JACHGW010000002.1"/>
</dbReference>
<evidence type="ECO:0000313" key="1">
    <source>
        <dbReference type="EMBL" id="MBB6050421.1"/>
    </source>
</evidence>
<dbReference type="EMBL" id="JACHGW010000002">
    <property type="protein sequence ID" value="MBB6050421.1"/>
    <property type="molecule type" value="Genomic_DNA"/>
</dbReference>
<protein>
    <recommendedName>
        <fullName evidence="3">DUF4258 domain-containing protein</fullName>
    </recommendedName>
</protein>
<dbReference type="Proteomes" id="UP000520814">
    <property type="component" value="Unassembled WGS sequence"/>
</dbReference>
<name>A0A7W9SPJ4_ARMRO</name>
<dbReference type="AlphaFoldDB" id="A0A7W9SPJ4"/>
<gene>
    <name evidence="1" type="ORF">HNQ39_002212</name>
</gene>
<proteinExistence type="predicted"/>
<keyword evidence="2" id="KW-1185">Reference proteome</keyword>